<name>U9SP63_RHIID</name>
<evidence type="ECO:0000313" key="2">
    <source>
        <dbReference type="EMBL" id="ERZ95802.1"/>
    </source>
</evidence>
<feature type="region of interest" description="Disordered" evidence="1">
    <location>
        <begin position="1"/>
        <end position="52"/>
    </location>
</feature>
<evidence type="ECO:0000256" key="1">
    <source>
        <dbReference type="SAM" id="MobiDB-lite"/>
    </source>
</evidence>
<feature type="compositionally biased region" description="Basic and acidic residues" evidence="1">
    <location>
        <begin position="25"/>
        <end position="39"/>
    </location>
</feature>
<dbReference type="AlphaFoldDB" id="U9SP63"/>
<sequence length="52" mass="5885">MTFILPYDNSDLPIGKNGTVHTLSPKKDSRPTENEKETTKVPNLRLITDEQT</sequence>
<proteinExistence type="predicted"/>
<protein>
    <submittedName>
        <fullName evidence="2">Uncharacterized protein</fullName>
    </submittedName>
</protein>
<reference evidence="2" key="1">
    <citation type="submission" date="2013-07" db="EMBL/GenBank/DDBJ databases">
        <title>The genome of an arbuscular mycorrhizal fungus provides insights into the evolution of the oldest plant symbiosis.</title>
        <authorList>
            <consortium name="DOE Joint Genome Institute"/>
            <person name="Tisserant E."/>
            <person name="Malbreil M."/>
            <person name="Kuo A."/>
            <person name="Kohler A."/>
            <person name="Symeonidi A."/>
            <person name="Balestrini R."/>
            <person name="Charron P."/>
            <person name="Duensing N."/>
            <person name="Frei-dit-Frey N."/>
            <person name="Gianinazzi-Pearson V."/>
            <person name="Gilbert B."/>
            <person name="Handa Y."/>
            <person name="Hijri M."/>
            <person name="Kaul R."/>
            <person name="Kawaguchi M."/>
            <person name="Krajinski F."/>
            <person name="Lammers P."/>
            <person name="Lapierre D."/>
            <person name="Masclaux F.G."/>
            <person name="Murat C."/>
            <person name="Morin E."/>
            <person name="Ndikumana S."/>
            <person name="Pagni M."/>
            <person name="Petitpierre D."/>
            <person name="Requena N."/>
            <person name="Rosikiewicz P."/>
            <person name="Riley R."/>
            <person name="Saito K."/>
            <person name="San Clemente H."/>
            <person name="Shapiro H."/>
            <person name="van Tuinen D."/>
            <person name="Becard G."/>
            <person name="Bonfante P."/>
            <person name="Paszkowski U."/>
            <person name="Shachar-Hill Y."/>
            <person name="Young J.P."/>
            <person name="Sanders I.R."/>
            <person name="Henrissat B."/>
            <person name="Rensing S.A."/>
            <person name="Grigoriev I.V."/>
            <person name="Corradi N."/>
            <person name="Roux C."/>
            <person name="Martin F."/>
        </authorList>
    </citation>
    <scope>NUCLEOTIDE SEQUENCE</scope>
    <source>
        <strain evidence="2">DAOM 197198</strain>
    </source>
</reference>
<accession>U9SP63</accession>
<organism evidence="2">
    <name type="scientific">Rhizophagus irregularis (strain DAOM 181602 / DAOM 197198 / MUCL 43194)</name>
    <name type="common">Arbuscular mycorrhizal fungus</name>
    <name type="synonym">Glomus intraradices</name>
    <dbReference type="NCBI Taxonomy" id="747089"/>
    <lineage>
        <taxon>Eukaryota</taxon>
        <taxon>Fungi</taxon>
        <taxon>Fungi incertae sedis</taxon>
        <taxon>Mucoromycota</taxon>
        <taxon>Glomeromycotina</taxon>
        <taxon>Glomeromycetes</taxon>
        <taxon>Glomerales</taxon>
        <taxon>Glomeraceae</taxon>
        <taxon>Rhizophagus</taxon>
    </lineage>
</organism>
<dbReference type="HOGENOM" id="CLU_3088489_0_0_1"/>
<dbReference type="EMBL" id="KI300962">
    <property type="protein sequence ID" value="ERZ95802.1"/>
    <property type="molecule type" value="Genomic_DNA"/>
</dbReference>
<gene>
    <name evidence="2" type="ORF">GLOINDRAFT_307897</name>
</gene>